<protein>
    <submittedName>
        <fullName evidence="3">Phage capsid protein</fullName>
    </submittedName>
</protein>
<comment type="subcellular location">
    <subcellularLocation>
        <location evidence="1">Virion</location>
    </subcellularLocation>
</comment>
<dbReference type="Gene3D" id="3.30.2400.10">
    <property type="entry name" value="Major capsid protein gp5"/>
    <property type="match status" value="1"/>
</dbReference>
<evidence type="ECO:0000256" key="1">
    <source>
        <dbReference type="ARBA" id="ARBA00004328"/>
    </source>
</evidence>
<proteinExistence type="predicted"/>
<sequence length="317" mass="35176">MATNAILRTDAEALIPEEVAREIIQGVPQYSAVMQLATRLPNMTAKQKRLPVLNSLPMAYFVNGDTGTKQTTKVEWKNKYLEAEEIAVIVPIPEAVLDDAEYDIWGQIRPRIEAAFGEVFDAAVLYGTNKPSTWPDGIVTQAEQKGKVVTLGTGNDLYDDIMGEGGVIDLVERSGFMVNGHVAAVSMRAKLRGLRDADGQPIFKATMQEGTRYQLDGERMIFPLNGSIDPTKSLMISGDWSQLVYAIRQDITYKILTEAVIQDPVTGEIVYNLAQQDMVALRCVMRLAWQIPNPVNQLDRDENTRFMFAVLKPPASP</sequence>
<dbReference type="Pfam" id="PF05065">
    <property type="entry name" value="Phage_capsid"/>
    <property type="match status" value="1"/>
</dbReference>
<dbReference type="Gene3D" id="3.30.2320.10">
    <property type="entry name" value="hypothetical protein PF0899 domain"/>
    <property type="match status" value="1"/>
</dbReference>
<dbReference type="InterPro" id="IPR054612">
    <property type="entry name" value="Phage_capsid-like_C"/>
</dbReference>
<reference evidence="3 4" key="1">
    <citation type="submission" date="2016-12" db="EMBL/GenBank/DDBJ databases">
        <title>Candidatus Reconcilibacillus cellulovorans genome.</title>
        <authorList>
            <person name="Kolinko S."/>
            <person name="Wu Y.-W."/>
            <person name="Tachea F."/>
            <person name="Denzel E."/>
            <person name="Hiras J."/>
            <person name="Baecker N."/>
            <person name="Chan L.J."/>
            <person name="Eichorst S.A."/>
            <person name="Frey D."/>
            <person name="Adams P.D."/>
            <person name="Pray T."/>
            <person name="Tanjore D."/>
            <person name="Petzold C.J."/>
            <person name="Gladden J.M."/>
            <person name="Simmons B.A."/>
            <person name="Singer S.W."/>
        </authorList>
    </citation>
    <scope>NUCLEOTIDE SEQUENCE [LARGE SCALE GENOMIC DNA]</scope>
    <source>
        <strain evidence="3">JTherm</strain>
    </source>
</reference>
<name>A0A2A6E3T9_9BACL</name>
<evidence type="ECO:0000313" key="3">
    <source>
        <dbReference type="EMBL" id="PDO11582.1"/>
    </source>
</evidence>
<gene>
    <name evidence="3" type="ORF">BLM47_00120</name>
</gene>
<evidence type="ECO:0000313" key="4">
    <source>
        <dbReference type="Proteomes" id="UP000243688"/>
    </source>
</evidence>
<feature type="domain" description="Phage capsid-like C-terminal" evidence="2">
    <location>
        <begin position="13"/>
        <end position="292"/>
    </location>
</feature>
<dbReference type="Proteomes" id="UP000243688">
    <property type="component" value="Unassembled WGS sequence"/>
</dbReference>
<dbReference type="NCBIfam" id="TIGR01554">
    <property type="entry name" value="major_cap_HK97"/>
    <property type="match status" value="1"/>
</dbReference>
<organism evidence="3 4">
    <name type="scientific">Candidatus Reconcilbacillus cellulovorans</name>
    <dbReference type="NCBI Taxonomy" id="1906605"/>
    <lineage>
        <taxon>Bacteria</taxon>
        <taxon>Bacillati</taxon>
        <taxon>Bacillota</taxon>
        <taxon>Bacilli</taxon>
        <taxon>Bacillales</taxon>
        <taxon>Paenibacillaceae</taxon>
        <taxon>Candidatus Reconcilbacillus</taxon>
    </lineage>
</organism>
<accession>A0A2A6E3T9</accession>
<dbReference type="InterPro" id="IPR024455">
    <property type="entry name" value="Phage_capsid"/>
</dbReference>
<evidence type="ECO:0000259" key="2">
    <source>
        <dbReference type="Pfam" id="PF05065"/>
    </source>
</evidence>
<comment type="caution">
    <text evidence="3">The sequence shown here is derived from an EMBL/GenBank/DDBJ whole genome shotgun (WGS) entry which is preliminary data.</text>
</comment>
<dbReference type="SUPFAM" id="SSF56563">
    <property type="entry name" value="Major capsid protein gp5"/>
    <property type="match status" value="1"/>
</dbReference>
<dbReference type="AlphaFoldDB" id="A0A2A6E3T9"/>
<dbReference type="EMBL" id="MOXJ01000001">
    <property type="protein sequence ID" value="PDO11582.1"/>
    <property type="molecule type" value="Genomic_DNA"/>
</dbReference>